<keyword evidence="1" id="KW-0261">Viral envelope protein</keyword>
<name>A0A0H3YCU2_HV1</name>
<sequence length="12" mass="1449">MRVTKMLKNCQP</sequence>
<evidence type="ECO:0000313" key="1">
    <source>
        <dbReference type="EMBL" id="AKN10891.1"/>
    </source>
</evidence>
<gene>
    <name evidence="1" type="primary">vpu</name>
</gene>
<organismHost>
    <name type="scientific">Homo sapiens</name>
    <name type="common">Human</name>
    <dbReference type="NCBI Taxonomy" id="9606"/>
</organismHost>
<keyword evidence="1" id="KW-0946">Virion</keyword>
<proteinExistence type="predicted"/>
<dbReference type="GO" id="GO:0019031">
    <property type="term" value="C:viral envelope"/>
    <property type="evidence" value="ECO:0007669"/>
    <property type="project" value="UniProtKB-KW"/>
</dbReference>
<accession>A0A0H3YCU2</accession>
<organism evidence="1">
    <name type="scientific">Human immunodeficiency virus type 1</name>
    <name type="common">HIV-1</name>
    <dbReference type="NCBI Taxonomy" id="11676"/>
    <lineage>
        <taxon>Viruses</taxon>
        <taxon>Riboviria</taxon>
        <taxon>Pararnavirae</taxon>
        <taxon>Artverviricota</taxon>
        <taxon>Revtraviricetes</taxon>
        <taxon>Ortervirales</taxon>
        <taxon>Retroviridae</taxon>
        <taxon>Orthoretrovirinae</taxon>
        <taxon>Lentivirus</taxon>
        <taxon>Lentivirus humimdef1</taxon>
    </lineage>
</organism>
<protein>
    <submittedName>
        <fullName evidence="1">Truncated envelope glycoprotein</fullName>
    </submittedName>
</protein>
<reference evidence="1" key="1">
    <citation type="journal article" date="2015" name="J. Clin. Microbiol.">
        <title>Long-Range HIV Genotyping Using Viral RNA and Proviral DNA for Analysis of HIV Drug Resistance and HIV Clustering.</title>
        <authorList>
            <person name="Novitsky V."/>
            <person name="Zahralban-Steele M."/>
            <person name="McLane M.F."/>
            <person name="Moyo S."/>
            <person name="van Widenfelt E."/>
            <person name="Gaseitsiwe S."/>
            <person name="Makhema J."/>
            <person name="Essex M."/>
        </authorList>
    </citation>
    <scope>NUCLEOTIDE SEQUENCE</scope>
    <source>
        <strain evidence="1">Bcpp_00374_amp2</strain>
    </source>
</reference>
<dbReference type="EMBL" id="KR861301">
    <property type="protein sequence ID" value="AKN10891.1"/>
    <property type="molecule type" value="Genomic_DNA"/>
</dbReference>